<evidence type="ECO:0000313" key="4">
    <source>
        <dbReference type="EMBL" id="AGY30754.1"/>
    </source>
</evidence>
<dbReference type="GO" id="GO:0019073">
    <property type="term" value="P:viral DNA genome packaging"/>
    <property type="evidence" value="ECO:0007669"/>
    <property type="project" value="InterPro"/>
</dbReference>
<evidence type="ECO:0000256" key="3">
    <source>
        <dbReference type="ARBA" id="ARBA00023219"/>
    </source>
</evidence>
<dbReference type="Proteomes" id="UP000134372">
    <property type="component" value="Segment"/>
</dbReference>
<reference evidence="4 5" key="1">
    <citation type="journal article" date="2013" name="J. Virol.">
        <title>Next-Generation Sequence Analysis of the Genome of RFHVMn, the Macaque Homolog of Kaposi's Sarcoma (KS)-Associated Herpesvirus, from a KS-Like Tumor of a Pig-Tailed Macaque.</title>
        <authorList>
            <person name="Bruce A.G."/>
            <person name="Ryan J.T."/>
            <person name="Thomas M.J."/>
            <person name="Peng X."/>
            <person name="Grundhoff A."/>
            <person name="Tsai C.C."/>
            <person name="Rose T.M."/>
        </authorList>
    </citation>
    <scope>NUCLEOTIDE SEQUENCE [LARGE SCALE GENOMIC DNA]</scope>
    <source>
        <strain evidence="4">RFHVMnM78114</strain>
    </source>
</reference>
<dbReference type="Pfam" id="PF03581">
    <property type="entry name" value="Herpes_UL33"/>
    <property type="match status" value="1"/>
</dbReference>
<dbReference type="InterPro" id="IPR005208">
    <property type="entry name" value="Herpes_TT2"/>
</dbReference>
<evidence type="ECO:0000313" key="5">
    <source>
        <dbReference type="Proteomes" id="UP000134372"/>
    </source>
</evidence>
<evidence type="ECO:0000256" key="1">
    <source>
        <dbReference type="ARBA" id="ARBA00022562"/>
    </source>
</evidence>
<organism evidence="4 5">
    <name type="scientific">Retroperitoneal fibromatosis-associated herpesvirus</name>
    <dbReference type="NCBI Taxonomy" id="111469"/>
    <lineage>
        <taxon>Viruses</taxon>
        <taxon>Duplodnaviria</taxon>
        <taxon>Heunggongvirae</taxon>
        <taxon>Peploviricota</taxon>
        <taxon>Herviviricetes</taxon>
        <taxon>Herpesvirales</taxon>
        <taxon>Orthoherpesviridae</taxon>
        <taxon>Gammaherpesvirinae</taxon>
        <taxon>Rhadinovirus</taxon>
        <taxon>Rhadinovirus macacinegamma8</taxon>
        <taxon>Macacine gammaherpesvirus 8</taxon>
    </lineage>
</organism>
<name>U5NJ00_9GAMA</name>
<evidence type="ECO:0000256" key="2">
    <source>
        <dbReference type="ARBA" id="ARBA00022612"/>
    </source>
</evidence>
<accession>U5NJ00</accession>
<dbReference type="HAMAP" id="MF_04015">
    <property type="entry name" value="HSV_TRM2"/>
    <property type="match status" value="1"/>
</dbReference>
<proteinExistence type="inferred from homology"/>
<keyword evidence="1" id="KW-1048">Host nucleus</keyword>
<keyword evidence="2" id="KW-1188">Viral release from host cell</keyword>
<sequence length="84" mass="9586">MASVEGPDFEQLLPEDLQLMFPTIYARLNALNYCQYLKTFMNLRGRTTACQHSIVLDGKVETVRRVICKIVSADSVYSEVQERA</sequence>
<dbReference type="EMBL" id="KF703446">
    <property type="protein sequence ID" value="AGY30754.1"/>
    <property type="molecule type" value="Genomic_DNA"/>
</dbReference>
<keyword evidence="5" id="KW-1185">Reference proteome</keyword>
<keyword evidence="3" id="KW-0231">Viral genome packaging</keyword>
<protein>
    <submittedName>
        <fullName evidence="4">ORF67A</fullName>
    </submittedName>
</protein>